<dbReference type="EMBL" id="BMCH01000002">
    <property type="protein sequence ID" value="GGC25269.1"/>
    <property type="molecule type" value="Genomic_DNA"/>
</dbReference>
<gene>
    <name evidence="1" type="ORF">GCM10007207_08330</name>
</gene>
<reference evidence="2" key="1">
    <citation type="journal article" date="2019" name="Int. J. Syst. Evol. Microbiol.">
        <title>The Global Catalogue of Microorganisms (GCM) 10K type strain sequencing project: providing services to taxonomists for standard genome sequencing and annotation.</title>
        <authorList>
            <consortium name="The Broad Institute Genomics Platform"/>
            <consortium name="The Broad Institute Genome Sequencing Center for Infectious Disease"/>
            <person name="Wu L."/>
            <person name="Ma J."/>
        </authorList>
    </citation>
    <scope>NUCLEOTIDE SEQUENCE [LARGE SCALE GENOMIC DNA]</scope>
    <source>
        <strain evidence="2">CCM 7132</strain>
    </source>
</reference>
<comment type="caution">
    <text evidence="1">The sequence shown here is derived from an EMBL/GenBank/DDBJ whole genome shotgun (WGS) entry which is preliminary data.</text>
</comment>
<dbReference type="RefSeq" id="WP_188425541.1">
    <property type="nucleotide sequence ID" value="NZ_BMCH01000002.1"/>
</dbReference>
<sequence length="134" mass="15014">MSEALSVAGQWDGQFTYPRDYEPEFFQAALFEAESVIGGTITERAHASTEDSACFVALVSGTRQGRHVQFRKTYQTDRRNHTVLYEGMLNEAGDEIEGTWIIMGSWQGAFLMVRRKRDAVSNTVKVSAQIDGDI</sequence>
<accession>A0ABQ1LPW6</accession>
<proteinExistence type="predicted"/>
<evidence type="ECO:0000313" key="1">
    <source>
        <dbReference type="EMBL" id="GGC25269.1"/>
    </source>
</evidence>
<organism evidence="1 2">
    <name type="scientific">Asaia siamensis</name>
    <dbReference type="NCBI Taxonomy" id="110479"/>
    <lineage>
        <taxon>Bacteria</taxon>
        <taxon>Pseudomonadati</taxon>
        <taxon>Pseudomonadota</taxon>
        <taxon>Alphaproteobacteria</taxon>
        <taxon>Acetobacterales</taxon>
        <taxon>Acetobacteraceae</taxon>
        <taxon>Asaia</taxon>
    </lineage>
</organism>
<evidence type="ECO:0008006" key="3">
    <source>
        <dbReference type="Google" id="ProtNLM"/>
    </source>
</evidence>
<dbReference type="Proteomes" id="UP000637769">
    <property type="component" value="Unassembled WGS sequence"/>
</dbReference>
<evidence type="ECO:0000313" key="2">
    <source>
        <dbReference type="Proteomes" id="UP000637769"/>
    </source>
</evidence>
<name>A0ABQ1LPW6_9PROT</name>
<keyword evidence="2" id="KW-1185">Reference proteome</keyword>
<protein>
    <recommendedName>
        <fullName evidence="3">DUF1579 domain-containing protein</fullName>
    </recommendedName>
</protein>